<evidence type="ECO:0000313" key="2">
    <source>
        <dbReference type="Proteomes" id="UP001140087"/>
    </source>
</evidence>
<accession>A0ACC1LBY2</accession>
<feature type="non-terminal residue" evidence="1">
    <location>
        <position position="174"/>
    </location>
</feature>
<protein>
    <submittedName>
        <fullName evidence="1">TATA-binding protein-associated factor mot1</fullName>
    </submittedName>
</protein>
<organism evidence="1 2">
    <name type="scientific">Coemansia helicoidea</name>
    <dbReference type="NCBI Taxonomy" id="1286919"/>
    <lineage>
        <taxon>Eukaryota</taxon>
        <taxon>Fungi</taxon>
        <taxon>Fungi incertae sedis</taxon>
        <taxon>Zoopagomycota</taxon>
        <taxon>Kickxellomycotina</taxon>
        <taxon>Kickxellomycetes</taxon>
        <taxon>Kickxellales</taxon>
        <taxon>Kickxellaceae</taxon>
        <taxon>Coemansia</taxon>
    </lineage>
</organism>
<name>A0ACC1LBY2_9FUNG</name>
<comment type="caution">
    <text evidence="1">The sequence shown here is derived from an EMBL/GenBank/DDBJ whole genome shotgun (WGS) entry which is preliminary data.</text>
</comment>
<gene>
    <name evidence="1" type="primary">MOT1_2</name>
    <name evidence="1" type="ORF">H4R21_001382</name>
</gene>
<sequence length="174" mass="18738">MATRLDRLVALLDSGATPVVRSTAARQIGGIQKQHPEELFRLLARVHEHIGSKSWDTRVATAQAFEAIAKEVSEWDPPGPAADEDIKPLAEDGDGELLSFAQFDVDSVIRRGRLLLGSAGREYEDDGLQGLDAQARIAVQRAQIKKRLGLGADFMADELLDDADLDAVVAAAPA</sequence>
<keyword evidence="2" id="KW-1185">Reference proteome</keyword>
<proteinExistence type="predicted"/>
<dbReference type="EMBL" id="JANBUN010000279">
    <property type="protein sequence ID" value="KAJ2805115.1"/>
    <property type="molecule type" value="Genomic_DNA"/>
</dbReference>
<dbReference type="Proteomes" id="UP001140087">
    <property type="component" value="Unassembled WGS sequence"/>
</dbReference>
<evidence type="ECO:0000313" key="1">
    <source>
        <dbReference type="EMBL" id="KAJ2805115.1"/>
    </source>
</evidence>
<reference evidence="1" key="1">
    <citation type="submission" date="2022-07" db="EMBL/GenBank/DDBJ databases">
        <title>Phylogenomic reconstructions and comparative analyses of Kickxellomycotina fungi.</title>
        <authorList>
            <person name="Reynolds N.K."/>
            <person name="Stajich J.E."/>
            <person name="Barry K."/>
            <person name="Grigoriev I.V."/>
            <person name="Crous P."/>
            <person name="Smith M.E."/>
        </authorList>
    </citation>
    <scope>NUCLEOTIDE SEQUENCE</scope>
    <source>
        <strain evidence="1">BCRC 34780</strain>
    </source>
</reference>